<protein>
    <submittedName>
        <fullName evidence="2">CamS family sex pheromone protein</fullName>
    </submittedName>
</protein>
<dbReference type="Pfam" id="PF07537">
    <property type="entry name" value="CamS"/>
    <property type="match status" value="1"/>
</dbReference>
<feature type="chain" id="PRO_5039590905" evidence="1">
    <location>
        <begin position="18"/>
        <end position="394"/>
    </location>
</feature>
<reference evidence="3" key="1">
    <citation type="submission" date="2019-07" db="EMBL/GenBank/DDBJ databases">
        <title>Bacillus alkalisoli sp. nov. isolated from saline soil.</title>
        <authorList>
            <person name="Sun J.-Q."/>
            <person name="Xu L."/>
        </authorList>
    </citation>
    <scope>NUCLEOTIDE SEQUENCE [LARGE SCALE GENOMIC DNA]</scope>
    <source>
        <strain evidence="3">M4U3P1</strain>
    </source>
</reference>
<evidence type="ECO:0000313" key="3">
    <source>
        <dbReference type="Proteomes" id="UP000318138"/>
    </source>
</evidence>
<sequence length="394" mass="44067">MKRIVIGASLAFTVLLAGCLPQVERAEEEVIVVEETEIEEEQEFIVTPSIDTPDSYYRNMLSGDGEYFRSQARGVVADAMQNRVDLDQFELGLMEIASNRFGQDEFYFREGSYISGEVINSWLRRYDPDNENNVNGLNPQLAGGESMEDQMRNAPLMISHIMEHNYFSGNEEDGVNLGGVVIGIGVRSVYYFQTETEDGRLNFFEQAIDSAEAEEYARNAAGIMLERLRQREGLEEVPITFALYREEPRGSIIPGSFISLAEVGQGQNEISGWDAINEDNLIFPSGAAREAQPALSDSFTVFRDEIETFFGRTVGVVGKGRYQNDTLSELQIELNLQSHGKAEIIALTQFIRGRLDSTFQVNAPVNVYVESINGPEALITSMPDQEPFVHVYGN</sequence>
<gene>
    <name evidence="2" type="ORF">FLK61_27190</name>
</gene>
<proteinExistence type="predicted"/>
<dbReference type="AlphaFoldDB" id="A0A859FCE2"/>
<evidence type="ECO:0000256" key="1">
    <source>
        <dbReference type="SAM" id="SignalP"/>
    </source>
</evidence>
<dbReference type="InterPro" id="IPR011426">
    <property type="entry name" value="CamS"/>
</dbReference>
<dbReference type="EMBL" id="CP041372">
    <property type="protein sequence ID" value="QKS70441.1"/>
    <property type="molecule type" value="Genomic_DNA"/>
</dbReference>
<evidence type="ECO:0000313" key="2">
    <source>
        <dbReference type="EMBL" id="QKS70441.1"/>
    </source>
</evidence>
<dbReference type="Gene3D" id="3.10.570.10">
    <property type="entry name" value="sex pheromone staph- cam373 precursor domain"/>
    <property type="match status" value="1"/>
</dbReference>
<dbReference type="CDD" id="cd13440">
    <property type="entry name" value="CamS_repeat_2"/>
    <property type="match status" value="1"/>
</dbReference>
<feature type="signal peptide" evidence="1">
    <location>
        <begin position="1"/>
        <end position="17"/>
    </location>
</feature>
<name>A0A859FCE2_9BACI</name>
<dbReference type="Proteomes" id="UP000318138">
    <property type="component" value="Chromosome"/>
</dbReference>
<organism evidence="2 3">
    <name type="scientific">Paenalkalicoccus suaedae</name>
    <dbReference type="NCBI Taxonomy" id="2592382"/>
    <lineage>
        <taxon>Bacteria</taxon>
        <taxon>Bacillati</taxon>
        <taxon>Bacillota</taxon>
        <taxon>Bacilli</taxon>
        <taxon>Bacillales</taxon>
        <taxon>Bacillaceae</taxon>
        <taxon>Paenalkalicoccus</taxon>
    </lineage>
</organism>
<dbReference type="KEGG" id="psua:FLK61_27190"/>
<accession>A0A859FCE2</accession>
<dbReference type="RefSeq" id="WP_176008479.1">
    <property type="nucleotide sequence ID" value="NZ_CP041372.2"/>
</dbReference>
<dbReference type="PIRSF" id="PIRSF012509">
    <property type="entry name" value="CamS"/>
    <property type="match status" value="1"/>
</dbReference>
<keyword evidence="3" id="KW-1185">Reference proteome</keyword>
<keyword evidence="1" id="KW-0732">Signal</keyword>
<dbReference type="CDD" id="cd13441">
    <property type="entry name" value="CamS_repeat_1"/>
    <property type="match status" value="1"/>
</dbReference>
<dbReference type="PROSITE" id="PS51257">
    <property type="entry name" value="PROKAR_LIPOPROTEIN"/>
    <property type="match status" value="1"/>
</dbReference>